<keyword evidence="3" id="KW-1185">Reference proteome</keyword>
<dbReference type="EMBL" id="JAIXMP010000017">
    <property type="protein sequence ID" value="KAI9259524.1"/>
    <property type="molecule type" value="Genomic_DNA"/>
</dbReference>
<gene>
    <name evidence="2" type="ORF">BDA99DRAFT_572904</name>
</gene>
<organism evidence="2 3">
    <name type="scientific">Phascolomyces articulosus</name>
    <dbReference type="NCBI Taxonomy" id="60185"/>
    <lineage>
        <taxon>Eukaryota</taxon>
        <taxon>Fungi</taxon>
        <taxon>Fungi incertae sedis</taxon>
        <taxon>Mucoromycota</taxon>
        <taxon>Mucoromycotina</taxon>
        <taxon>Mucoromycetes</taxon>
        <taxon>Mucorales</taxon>
        <taxon>Lichtheimiaceae</taxon>
        <taxon>Phascolomyces</taxon>
    </lineage>
</organism>
<dbReference type="Proteomes" id="UP001209540">
    <property type="component" value="Unassembled WGS sequence"/>
</dbReference>
<accession>A0AAD5JXY8</accession>
<feature type="domain" description="F-box" evidence="1">
    <location>
        <begin position="158"/>
        <end position="206"/>
    </location>
</feature>
<evidence type="ECO:0000313" key="2">
    <source>
        <dbReference type="EMBL" id="KAI9259524.1"/>
    </source>
</evidence>
<reference evidence="2" key="1">
    <citation type="journal article" date="2022" name="IScience">
        <title>Evolution of zygomycete secretomes and the origins of terrestrial fungal ecologies.</title>
        <authorList>
            <person name="Chang Y."/>
            <person name="Wang Y."/>
            <person name="Mondo S."/>
            <person name="Ahrendt S."/>
            <person name="Andreopoulos W."/>
            <person name="Barry K."/>
            <person name="Beard J."/>
            <person name="Benny G.L."/>
            <person name="Blankenship S."/>
            <person name="Bonito G."/>
            <person name="Cuomo C."/>
            <person name="Desiro A."/>
            <person name="Gervers K.A."/>
            <person name="Hundley H."/>
            <person name="Kuo A."/>
            <person name="LaButti K."/>
            <person name="Lang B.F."/>
            <person name="Lipzen A."/>
            <person name="O'Donnell K."/>
            <person name="Pangilinan J."/>
            <person name="Reynolds N."/>
            <person name="Sandor L."/>
            <person name="Smith M.E."/>
            <person name="Tsang A."/>
            <person name="Grigoriev I.V."/>
            <person name="Stajich J.E."/>
            <person name="Spatafora J.W."/>
        </authorList>
    </citation>
    <scope>NUCLEOTIDE SEQUENCE</scope>
    <source>
        <strain evidence="2">RSA 2281</strain>
    </source>
</reference>
<dbReference type="InterPro" id="IPR011990">
    <property type="entry name" value="TPR-like_helical_dom_sf"/>
</dbReference>
<sequence length="790" mass="90626">MSTTPFPVDSLDVNLLKSSLVNVSKANDKLDYWLAMDYASYAIDVIKRSYLLHVLENRAHAYCQTYQYDAAIRDAHEIVSIEPTSNTGHLILADIYTIQGKQKKAIKAYDAAMQNIRLLFSSSPPTSSDNNNPNQHSTAMQQLMKAKKWAIEQDMKRIDFVSILPPELSNSIFEKLDQNSKLTCLDVAKHWRDTTLMEFSTVWSTMAIHDDDYNYIYYEAVDVGEDYMTLEQRKKIELLPHIAAHIHQLIIDKDHRDVRSRYIENFNAGCMNNIRSLQIKSKIALQNIPALFLESLMMTGIPGLGDRLTELALHLEEITIDPDHVIGINEVLDTAPHLRRLVYHSVQLVLNINYDSTAPLPSIKDILDRNHYYKNTHPLVSLEIATQEPTTREVMKPILKRCSQLQYLRISNYHGDISELLESNSPYLEILIVDFDNPVSYDSPFLYNENANHMKRFQWKENMDVYGAKKNNTTSSLHRDHYGLKELYGPWDMMDDLEKPNYIPSLILNNLNTLEIIDIFDFPQVHRNHHVHHSPLRMIDLKKLSISFMNLHHPMARLFINSIPLFPALTTLNLEAGHDLRYVIDILLALQYPLQSLKFSLVTNDDHDNQDNRGINQNEHLIRLFQHYASLSSPSPDISDSSNLITQRTLKTLQLVDFAQILTDDVLYALSSIKTIDNITIETSSPHITTKGLYTMFQRLSGSLSHVELDGLGIIENKDIIAMGDILQSLTHIKLVQLSNITVYGVIALMEKAVQLKELVVIRSLYLREKEHDGLKQFARMKGIDYKANP</sequence>
<dbReference type="Gene3D" id="3.80.10.10">
    <property type="entry name" value="Ribonuclease Inhibitor"/>
    <property type="match status" value="1"/>
</dbReference>
<dbReference type="PROSITE" id="PS50181">
    <property type="entry name" value="FBOX"/>
    <property type="match status" value="1"/>
</dbReference>
<dbReference type="Gene3D" id="1.25.40.10">
    <property type="entry name" value="Tetratricopeptide repeat domain"/>
    <property type="match status" value="1"/>
</dbReference>
<evidence type="ECO:0000313" key="3">
    <source>
        <dbReference type="Proteomes" id="UP001209540"/>
    </source>
</evidence>
<dbReference type="Gene3D" id="1.20.1280.50">
    <property type="match status" value="1"/>
</dbReference>
<dbReference type="SUPFAM" id="SSF52047">
    <property type="entry name" value="RNI-like"/>
    <property type="match status" value="1"/>
</dbReference>
<evidence type="ECO:0000259" key="1">
    <source>
        <dbReference type="PROSITE" id="PS50181"/>
    </source>
</evidence>
<protein>
    <recommendedName>
        <fullName evidence="1">F-box domain-containing protein</fullName>
    </recommendedName>
</protein>
<proteinExistence type="predicted"/>
<comment type="caution">
    <text evidence="2">The sequence shown here is derived from an EMBL/GenBank/DDBJ whole genome shotgun (WGS) entry which is preliminary data.</text>
</comment>
<dbReference type="SUPFAM" id="SSF81383">
    <property type="entry name" value="F-box domain"/>
    <property type="match status" value="1"/>
</dbReference>
<reference evidence="2" key="2">
    <citation type="submission" date="2023-02" db="EMBL/GenBank/DDBJ databases">
        <authorList>
            <consortium name="DOE Joint Genome Institute"/>
            <person name="Mondo S.J."/>
            <person name="Chang Y."/>
            <person name="Wang Y."/>
            <person name="Ahrendt S."/>
            <person name="Andreopoulos W."/>
            <person name="Barry K."/>
            <person name="Beard J."/>
            <person name="Benny G.L."/>
            <person name="Blankenship S."/>
            <person name="Bonito G."/>
            <person name="Cuomo C."/>
            <person name="Desiro A."/>
            <person name="Gervers K.A."/>
            <person name="Hundley H."/>
            <person name="Kuo A."/>
            <person name="LaButti K."/>
            <person name="Lang B.F."/>
            <person name="Lipzen A."/>
            <person name="O'Donnell K."/>
            <person name="Pangilinan J."/>
            <person name="Reynolds N."/>
            <person name="Sandor L."/>
            <person name="Smith M.W."/>
            <person name="Tsang A."/>
            <person name="Grigoriev I.V."/>
            <person name="Stajich J.E."/>
            <person name="Spatafora J.W."/>
        </authorList>
    </citation>
    <scope>NUCLEOTIDE SEQUENCE</scope>
    <source>
        <strain evidence="2">RSA 2281</strain>
    </source>
</reference>
<dbReference type="InterPro" id="IPR001810">
    <property type="entry name" value="F-box_dom"/>
</dbReference>
<dbReference type="InterPro" id="IPR036047">
    <property type="entry name" value="F-box-like_dom_sf"/>
</dbReference>
<name>A0AAD5JXY8_9FUNG</name>
<dbReference type="AlphaFoldDB" id="A0AAD5JXY8"/>
<dbReference type="InterPro" id="IPR032675">
    <property type="entry name" value="LRR_dom_sf"/>
</dbReference>
<dbReference type="SUPFAM" id="SSF48452">
    <property type="entry name" value="TPR-like"/>
    <property type="match status" value="1"/>
</dbReference>